<gene>
    <name evidence="2" type="ORF">HYS17_04465</name>
</gene>
<accession>A0A7T5UIT4</accession>
<proteinExistence type="predicted"/>
<protein>
    <submittedName>
        <fullName evidence="2">Uncharacterized protein</fullName>
    </submittedName>
</protein>
<evidence type="ECO:0000313" key="2">
    <source>
        <dbReference type="EMBL" id="QQG37023.1"/>
    </source>
</evidence>
<organism evidence="2 3">
    <name type="scientific">Micavibrio aeruginosavorus</name>
    <dbReference type="NCBI Taxonomy" id="349221"/>
    <lineage>
        <taxon>Bacteria</taxon>
        <taxon>Pseudomonadati</taxon>
        <taxon>Bdellovibrionota</taxon>
        <taxon>Bdellovibrionia</taxon>
        <taxon>Bdellovibrionales</taxon>
        <taxon>Pseudobdellovibrionaceae</taxon>
        <taxon>Micavibrio</taxon>
    </lineage>
</organism>
<reference evidence="2 3" key="1">
    <citation type="submission" date="2020-07" db="EMBL/GenBank/DDBJ databases">
        <title>Huge and variable diversity of episymbiotic CPR bacteria and DPANN archaea in groundwater ecosystems.</title>
        <authorList>
            <person name="He C.Y."/>
            <person name="Keren R."/>
            <person name="Whittaker M."/>
            <person name="Farag I.F."/>
            <person name="Doudna J."/>
            <person name="Cate J.H.D."/>
            <person name="Banfield J.F."/>
        </authorList>
    </citation>
    <scope>NUCLEOTIDE SEQUENCE [LARGE SCALE GENOMIC DNA]</scope>
    <source>
        <strain evidence="2">NC_groundwater_70_Ag_B-0.1um_54_66</strain>
    </source>
</reference>
<dbReference type="AlphaFoldDB" id="A0A7T5UIT4"/>
<sequence>MSAYKRVETLHIPEARFVREDGSTQLVQPVLADEQYLRPGRIPYDREQHHMKLLCPYCDVRVDFNRGSGAAICGTQITGTRAHFRKAPGQEHGVQCKLPATGDDESNSEIDPRAPYRIHLNMLMGGAAGNQPPVYGRAKGGKVITFDERLQPQKAIVPVKDGQGRIVKRYKKTVSVRDVQDIIGLMKKGEFDRLKNSLVIHNTVVQWTDFAILNAQRLRALVDRLLRGASHPIMLHFGLEKPVRGLYAEGNKILYKQEGENDWPIVPRIYMDGPDTKDVFNAKGAYLVMGMPRVHFNKRSGVYFLNISLKSSGQVAAYSPAALLAEARERAQMRQESKAPSP</sequence>
<evidence type="ECO:0000256" key="1">
    <source>
        <dbReference type="SAM" id="MobiDB-lite"/>
    </source>
</evidence>
<feature type="region of interest" description="Disordered" evidence="1">
    <location>
        <begin position="88"/>
        <end position="111"/>
    </location>
</feature>
<dbReference type="EMBL" id="CP066681">
    <property type="protein sequence ID" value="QQG37023.1"/>
    <property type="molecule type" value="Genomic_DNA"/>
</dbReference>
<dbReference type="Proteomes" id="UP000595362">
    <property type="component" value="Chromosome"/>
</dbReference>
<evidence type="ECO:0000313" key="3">
    <source>
        <dbReference type="Proteomes" id="UP000595362"/>
    </source>
</evidence>
<name>A0A7T5UIT4_9BACT</name>